<feature type="domain" description="Proline dehydrogenase" evidence="11">
    <location>
        <begin position="140"/>
        <end position="373"/>
    </location>
</feature>
<evidence type="ECO:0000256" key="10">
    <source>
        <dbReference type="SAM" id="MobiDB-lite"/>
    </source>
</evidence>
<comment type="catalytic activity">
    <reaction evidence="8 9">
        <text>L-proline + a quinone = (S)-1-pyrroline-5-carboxylate + a quinol + H(+)</text>
        <dbReference type="Rhea" id="RHEA:23784"/>
        <dbReference type="ChEBI" id="CHEBI:15378"/>
        <dbReference type="ChEBI" id="CHEBI:17388"/>
        <dbReference type="ChEBI" id="CHEBI:24646"/>
        <dbReference type="ChEBI" id="CHEBI:60039"/>
        <dbReference type="ChEBI" id="CHEBI:132124"/>
        <dbReference type="EC" id="1.5.5.2"/>
    </reaction>
</comment>
<evidence type="ECO:0000256" key="6">
    <source>
        <dbReference type="ARBA" id="ARBA00023062"/>
    </source>
</evidence>
<sequence>MRSQWLAPSPPTPPPPHTPPSCGSAANGWPQFLRAPPPPFTPPPHWLSPAHVCMCSQWLAMSRQTLSCRRGAALGYSRARLSCRQSREQRESWFEENRGAALQGVGLAASSGPGAMMQLKVTAMMEAELCQEVSQRLEEPQSEFSVEKVMAVMGGQTPSFSCLSPEQNQALGAGLRRLDHVAAAAVGSGVGLLLDAEQSELGPALRLWAMGLMGRHNRGVTHIWHTHQAYLQGAEERLLSDLQSARRMGAPYGLKLVRGAYLHHERRTGALQPSREHTDRSYAACLELALQHVTAGHVALVVATHNAGSVRHAARRMEELRIPRDGPVCFAQLQGVAEHLGLALGRAGFRALRSVPYGPPEAVLPYLARRAQEHPELPGSAQQRAALRAELRRRLLPWGGS</sequence>
<evidence type="ECO:0000313" key="13">
    <source>
        <dbReference type="Proteomes" id="UP000000539"/>
    </source>
</evidence>
<evidence type="ECO:0000259" key="11">
    <source>
        <dbReference type="Pfam" id="PF01619"/>
    </source>
</evidence>
<dbReference type="SUPFAM" id="SSF51730">
    <property type="entry name" value="FAD-linked oxidoreductase"/>
    <property type="match status" value="1"/>
</dbReference>
<dbReference type="Gene3D" id="3.20.20.220">
    <property type="match status" value="1"/>
</dbReference>
<comment type="similarity">
    <text evidence="2 9">Belongs to the proline oxidase family.</text>
</comment>
<comment type="function">
    <text evidence="9">Converts proline to delta-1-pyrroline-5-carboxylate.</text>
</comment>
<dbReference type="AlphaFoldDB" id="A0A8V0X4K6"/>
<dbReference type="Proteomes" id="UP000000539">
    <property type="component" value="Unassembled WGS sequence"/>
</dbReference>
<dbReference type="GO" id="GO:0010133">
    <property type="term" value="P:L-proline catabolic process to L-glutamate"/>
    <property type="evidence" value="ECO:0000318"/>
    <property type="project" value="GO_Central"/>
</dbReference>
<dbReference type="Ensembl" id="ENSGALT00010000286.1">
    <property type="protein sequence ID" value="ENSGALP00010000154.1"/>
    <property type="gene ID" value="ENSGALG00010000152.1"/>
</dbReference>
<evidence type="ECO:0000313" key="12">
    <source>
        <dbReference type="Ensembl" id="ENSGALP00010000154.1"/>
    </source>
</evidence>
<dbReference type="EC" id="1.5.5.2" evidence="9"/>
<evidence type="ECO:0000256" key="5">
    <source>
        <dbReference type="ARBA" id="ARBA00023002"/>
    </source>
</evidence>
<keyword evidence="6 9" id="KW-0642">Proline metabolism</keyword>
<evidence type="ECO:0000256" key="7">
    <source>
        <dbReference type="ARBA" id="ARBA00048242"/>
    </source>
</evidence>
<proteinExistence type="inferred from homology"/>
<gene>
    <name evidence="12" type="primary">PRODH2</name>
</gene>
<dbReference type="PANTHER" id="PTHR13914">
    <property type="entry name" value="PROLINE OXIDASE"/>
    <property type="match status" value="1"/>
</dbReference>
<keyword evidence="5 9" id="KW-0560">Oxidoreductase</keyword>
<dbReference type="InterPro" id="IPR002872">
    <property type="entry name" value="Proline_DH_dom"/>
</dbReference>
<feature type="compositionally biased region" description="Pro residues" evidence="10">
    <location>
        <begin position="8"/>
        <end position="19"/>
    </location>
</feature>
<dbReference type="Pfam" id="PF01619">
    <property type="entry name" value="Pro_dh"/>
    <property type="match status" value="1"/>
</dbReference>
<dbReference type="InterPro" id="IPR015659">
    <property type="entry name" value="Proline_oxidase"/>
</dbReference>
<evidence type="ECO:0000256" key="8">
    <source>
        <dbReference type="ARBA" id="ARBA00048779"/>
    </source>
</evidence>
<feature type="region of interest" description="Disordered" evidence="10">
    <location>
        <begin position="1"/>
        <end position="37"/>
    </location>
</feature>
<dbReference type="OrthoDB" id="5464at2759"/>
<keyword evidence="13" id="KW-1185">Reference proteome</keyword>
<dbReference type="GO" id="GO:0004657">
    <property type="term" value="F:proline dehydrogenase activity"/>
    <property type="evidence" value="ECO:0000318"/>
    <property type="project" value="GO_Central"/>
</dbReference>
<dbReference type="InterPro" id="IPR029041">
    <property type="entry name" value="FAD-linked_oxidoreductase-like"/>
</dbReference>
<reference evidence="12" key="2">
    <citation type="submission" date="2025-09" db="UniProtKB">
        <authorList>
            <consortium name="Ensembl"/>
        </authorList>
    </citation>
    <scope>IDENTIFICATION</scope>
    <source>
        <strain evidence="12">broiler</strain>
    </source>
</reference>
<keyword evidence="3 9" id="KW-0285">Flavoprotein</keyword>
<evidence type="ECO:0000256" key="3">
    <source>
        <dbReference type="ARBA" id="ARBA00022630"/>
    </source>
</evidence>
<organism evidence="12 13">
    <name type="scientific">Gallus gallus</name>
    <name type="common">Chicken</name>
    <dbReference type="NCBI Taxonomy" id="9031"/>
    <lineage>
        <taxon>Eukaryota</taxon>
        <taxon>Metazoa</taxon>
        <taxon>Chordata</taxon>
        <taxon>Craniata</taxon>
        <taxon>Vertebrata</taxon>
        <taxon>Euteleostomi</taxon>
        <taxon>Archelosauria</taxon>
        <taxon>Archosauria</taxon>
        <taxon>Dinosauria</taxon>
        <taxon>Saurischia</taxon>
        <taxon>Theropoda</taxon>
        <taxon>Coelurosauria</taxon>
        <taxon>Aves</taxon>
        <taxon>Neognathae</taxon>
        <taxon>Galloanserae</taxon>
        <taxon>Galliformes</taxon>
        <taxon>Phasianidae</taxon>
        <taxon>Phasianinae</taxon>
        <taxon>Gallus</taxon>
    </lineage>
</organism>
<keyword evidence="4 9" id="KW-0274">FAD</keyword>
<evidence type="ECO:0000256" key="4">
    <source>
        <dbReference type="ARBA" id="ARBA00022827"/>
    </source>
</evidence>
<dbReference type="GO" id="GO:0071949">
    <property type="term" value="F:FAD binding"/>
    <property type="evidence" value="ECO:0000318"/>
    <property type="project" value="GO_Central"/>
</dbReference>
<name>A0A8V0X4K6_CHICK</name>
<dbReference type="GO" id="GO:0005739">
    <property type="term" value="C:mitochondrion"/>
    <property type="evidence" value="ECO:0000318"/>
    <property type="project" value="GO_Central"/>
</dbReference>
<dbReference type="GlyGen" id="A0A8V0X4K6">
    <property type="glycosylation" value="1 site"/>
</dbReference>
<evidence type="ECO:0000256" key="2">
    <source>
        <dbReference type="ARBA" id="ARBA00005869"/>
    </source>
</evidence>
<evidence type="ECO:0000256" key="9">
    <source>
        <dbReference type="RuleBase" id="RU364054"/>
    </source>
</evidence>
<dbReference type="GeneTree" id="ENSGT00390000006265"/>
<accession>A0A8V0X4K6</accession>
<protein>
    <recommendedName>
        <fullName evidence="9">Proline dehydrogenase</fullName>
        <ecNumber evidence="9">1.5.5.2</ecNumber>
    </recommendedName>
</protein>
<comment type="cofactor">
    <cofactor evidence="1 9">
        <name>FAD</name>
        <dbReference type="ChEBI" id="CHEBI:57692"/>
    </cofactor>
</comment>
<reference evidence="12" key="1">
    <citation type="submission" date="2025-08" db="UniProtKB">
        <authorList>
            <consortium name="Ensembl"/>
        </authorList>
    </citation>
    <scope>IDENTIFICATION</scope>
    <source>
        <strain evidence="12">broiler</strain>
    </source>
</reference>
<comment type="catalytic activity">
    <reaction evidence="7">
        <text>trans-4-hydroxy-L-proline + a quinone = (3R,5S)-1-pyrroline-3-hydroxy-5-carboxylate + a quinol + H(+)</text>
        <dbReference type="Rhea" id="RHEA:52512"/>
        <dbReference type="ChEBI" id="CHEBI:15378"/>
        <dbReference type="ChEBI" id="CHEBI:24646"/>
        <dbReference type="ChEBI" id="CHEBI:58375"/>
        <dbReference type="ChEBI" id="CHEBI:62612"/>
        <dbReference type="ChEBI" id="CHEBI:132124"/>
        <dbReference type="EC" id="1.5.5.3"/>
    </reaction>
</comment>
<evidence type="ECO:0000256" key="1">
    <source>
        <dbReference type="ARBA" id="ARBA00001974"/>
    </source>
</evidence>
<dbReference type="PANTHER" id="PTHR13914:SF29">
    <property type="entry name" value="HYDROXYPROLINE DEHYDROGENASE"/>
    <property type="match status" value="1"/>
</dbReference>